<dbReference type="Proteomes" id="UP001321473">
    <property type="component" value="Unassembled WGS sequence"/>
</dbReference>
<keyword evidence="4" id="KW-0812">Transmembrane</keyword>
<keyword evidence="9" id="KW-0560">Oxidoreductase</keyword>
<dbReference type="GO" id="GO:0005777">
    <property type="term" value="C:peroxisome"/>
    <property type="evidence" value="ECO:0007669"/>
    <property type="project" value="TreeGrafter"/>
</dbReference>
<evidence type="ECO:0000256" key="7">
    <source>
        <dbReference type="ARBA" id="ARBA00023136"/>
    </source>
</evidence>
<comment type="similarity">
    <text evidence="2 9">Belongs to the fatty acyl-CoA reductase family.</text>
</comment>
<dbReference type="GO" id="GO:0035336">
    <property type="term" value="P:long-chain fatty-acyl-CoA metabolic process"/>
    <property type="evidence" value="ECO:0007669"/>
    <property type="project" value="TreeGrafter"/>
</dbReference>
<dbReference type="AlphaFoldDB" id="A0AAQ4E118"/>
<evidence type="ECO:0000259" key="10">
    <source>
        <dbReference type="Pfam" id="PF03015"/>
    </source>
</evidence>
<evidence type="ECO:0000256" key="8">
    <source>
        <dbReference type="ARBA" id="ARBA00052530"/>
    </source>
</evidence>
<evidence type="ECO:0000256" key="4">
    <source>
        <dbReference type="ARBA" id="ARBA00022692"/>
    </source>
</evidence>
<dbReference type="SUPFAM" id="SSF51735">
    <property type="entry name" value="NAD(P)-binding Rossmann-fold domains"/>
    <property type="match status" value="1"/>
</dbReference>
<dbReference type="PANTHER" id="PTHR11011">
    <property type="entry name" value="MALE STERILITY PROTEIN 2-RELATED"/>
    <property type="match status" value="1"/>
</dbReference>
<accession>A0AAQ4E118</accession>
<gene>
    <name evidence="12" type="ORF">V5799_015128</name>
</gene>
<dbReference type="GO" id="GO:0102965">
    <property type="term" value="F:alcohol-forming long-chain fatty acyl-CoA reductase activity"/>
    <property type="evidence" value="ECO:0007669"/>
    <property type="project" value="UniProtKB-EC"/>
</dbReference>
<keyword evidence="13" id="KW-1185">Reference proteome</keyword>
<comment type="caution">
    <text evidence="12">The sequence shown here is derived from an EMBL/GenBank/DDBJ whole genome shotgun (WGS) entry which is preliminary data.</text>
</comment>
<dbReference type="EC" id="1.2.1.84" evidence="9"/>
<dbReference type="Pfam" id="PF07993">
    <property type="entry name" value="NAD_binding_4"/>
    <property type="match status" value="1"/>
</dbReference>
<evidence type="ECO:0000313" key="13">
    <source>
        <dbReference type="Proteomes" id="UP001321473"/>
    </source>
</evidence>
<evidence type="ECO:0000256" key="2">
    <source>
        <dbReference type="ARBA" id="ARBA00005928"/>
    </source>
</evidence>
<dbReference type="InterPro" id="IPR026055">
    <property type="entry name" value="FAR"/>
</dbReference>
<keyword evidence="9" id="KW-0521">NADP</keyword>
<evidence type="ECO:0000256" key="6">
    <source>
        <dbReference type="ARBA" id="ARBA00023098"/>
    </source>
</evidence>
<sequence length="534" mass="60702">MLSWLNFPNSSFRRTLTCFVKKKAKQNNWALVSITSISVLKTARQVTKEDQPQKTLQSVMATAEYGNSQVPDFYDDRVVFVTGGTGFIGKVLLEKLLRSCPSVKRVYVLVRCKRGEEPPARMEAVFNMPVFDRLKKEKPGAFEKVKVVAGDLTLPNLGLSDIEQAALIEEVSVVFHLGATVRFNEPLKRVVAINVLGTRTVLDLSRKMLKLCAFVHVSTAYSNWTMKEIDEKVYPPPVDVQRIIEVTRSADSKTADAMREFSVGQPNSYSLAKAVTESVLLAERGMLPVAIVRPAIVTASWKEPFPGWVDNYNGCTGIVASISLGLLPSVIAKKKCLADLVPVDVVANMLICVAWQISTIRPDHLKVYNCTNTTLHQQTWGETISEIRRVIGQYPLPKTMFSPGFMVNSSQPLHNLVLFFLRYLPVHIGDIGLLLTRQKPRFVAQYKKVRKAMDAVQFYTTNSWLLRSENAVDLISNLSSTDKQLFKFDIQEMDWHLYWDQYMLGIHRFLLKVQHWEKVRKQLKRLERWLLDAY</sequence>
<comment type="catalytic activity">
    <reaction evidence="8 9">
        <text>a long-chain fatty acyl-CoA + 2 NADPH + 2 H(+) = a long-chain primary fatty alcohol + 2 NADP(+) + CoA</text>
        <dbReference type="Rhea" id="RHEA:52716"/>
        <dbReference type="ChEBI" id="CHEBI:15378"/>
        <dbReference type="ChEBI" id="CHEBI:57287"/>
        <dbReference type="ChEBI" id="CHEBI:57783"/>
        <dbReference type="ChEBI" id="CHEBI:58349"/>
        <dbReference type="ChEBI" id="CHEBI:77396"/>
        <dbReference type="ChEBI" id="CHEBI:83139"/>
        <dbReference type="EC" id="1.2.1.84"/>
    </reaction>
</comment>
<name>A0AAQ4E118_AMBAM</name>
<dbReference type="InterPro" id="IPR036291">
    <property type="entry name" value="NAD(P)-bd_dom_sf"/>
</dbReference>
<keyword evidence="7" id="KW-0472">Membrane</keyword>
<dbReference type="Pfam" id="PF03015">
    <property type="entry name" value="Sterile"/>
    <property type="match status" value="1"/>
</dbReference>
<dbReference type="CDD" id="cd05236">
    <property type="entry name" value="FAR-N_SDR_e"/>
    <property type="match status" value="1"/>
</dbReference>
<keyword evidence="3 9" id="KW-0444">Lipid biosynthesis</keyword>
<evidence type="ECO:0000256" key="9">
    <source>
        <dbReference type="RuleBase" id="RU363097"/>
    </source>
</evidence>
<protein>
    <recommendedName>
        <fullName evidence="9">Fatty acyl-CoA reductase</fullName>
        <ecNumber evidence="9">1.2.1.84</ecNumber>
    </recommendedName>
</protein>
<organism evidence="12 13">
    <name type="scientific">Amblyomma americanum</name>
    <name type="common">Lone star tick</name>
    <dbReference type="NCBI Taxonomy" id="6943"/>
    <lineage>
        <taxon>Eukaryota</taxon>
        <taxon>Metazoa</taxon>
        <taxon>Ecdysozoa</taxon>
        <taxon>Arthropoda</taxon>
        <taxon>Chelicerata</taxon>
        <taxon>Arachnida</taxon>
        <taxon>Acari</taxon>
        <taxon>Parasitiformes</taxon>
        <taxon>Ixodida</taxon>
        <taxon>Ixodoidea</taxon>
        <taxon>Ixodidae</taxon>
        <taxon>Amblyomminae</taxon>
        <taxon>Amblyomma</taxon>
    </lineage>
</organism>
<proteinExistence type="inferred from homology"/>
<dbReference type="EMBL" id="JARKHS020024020">
    <property type="protein sequence ID" value="KAK8768408.1"/>
    <property type="molecule type" value="Genomic_DNA"/>
</dbReference>
<comment type="subcellular location">
    <subcellularLocation>
        <location evidence="1">Membrane</location>
        <topology evidence="1">Multi-pass membrane protein</topology>
    </subcellularLocation>
</comment>
<dbReference type="InterPro" id="IPR033640">
    <property type="entry name" value="FAR_C"/>
</dbReference>
<keyword evidence="5" id="KW-1133">Transmembrane helix</keyword>
<dbReference type="PANTHER" id="PTHR11011:SF116">
    <property type="entry name" value="FATTY ACYL-COA REDUCTASE CG5065-RELATED"/>
    <property type="match status" value="1"/>
</dbReference>
<feature type="domain" description="Thioester reductase (TE)" evidence="11">
    <location>
        <begin position="81"/>
        <end position="349"/>
    </location>
</feature>
<dbReference type="GO" id="GO:0016020">
    <property type="term" value="C:membrane"/>
    <property type="evidence" value="ECO:0007669"/>
    <property type="project" value="UniProtKB-SubCell"/>
</dbReference>
<dbReference type="CDD" id="cd09071">
    <property type="entry name" value="FAR_C"/>
    <property type="match status" value="1"/>
</dbReference>
<dbReference type="Gene3D" id="3.40.50.720">
    <property type="entry name" value="NAD(P)-binding Rossmann-like Domain"/>
    <property type="match status" value="1"/>
</dbReference>
<evidence type="ECO:0000256" key="3">
    <source>
        <dbReference type="ARBA" id="ARBA00022516"/>
    </source>
</evidence>
<feature type="domain" description="Fatty acyl-CoA reductase C-terminal" evidence="10">
    <location>
        <begin position="422"/>
        <end position="512"/>
    </location>
</feature>
<evidence type="ECO:0000256" key="5">
    <source>
        <dbReference type="ARBA" id="ARBA00022989"/>
    </source>
</evidence>
<reference evidence="12 13" key="1">
    <citation type="journal article" date="2023" name="Arcadia Sci">
        <title>De novo assembly of a long-read Amblyomma americanum tick genome.</title>
        <authorList>
            <person name="Chou S."/>
            <person name="Poskanzer K.E."/>
            <person name="Rollins M."/>
            <person name="Thuy-Boun P.S."/>
        </authorList>
    </citation>
    <scope>NUCLEOTIDE SEQUENCE [LARGE SCALE GENOMIC DNA]</scope>
    <source>
        <strain evidence="12">F_SG_1</strain>
        <tissue evidence="12">Salivary glands</tissue>
    </source>
</reference>
<evidence type="ECO:0000259" key="11">
    <source>
        <dbReference type="Pfam" id="PF07993"/>
    </source>
</evidence>
<keyword evidence="6 9" id="KW-0443">Lipid metabolism</keyword>
<dbReference type="InterPro" id="IPR013120">
    <property type="entry name" value="FAR_NAD-bd"/>
</dbReference>
<evidence type="ECO:0000313" key="12">
    <source>
        <dbReference type="EMBL" id="KAK8768408.1"/>
    </source>
</evidence>
<dbReference type="FunFam" id="3.40.50.720:FF:000143">
    <property type="entry name" value="Fatty acyl-CoA reductase"/>
    <property type="match status" value="1"/>
</dbReference>
<dbReference type="GO" id="GO:0080019">
    <property type="term" value="F:alcohol-forming very long-chain fatty acyl-CoA reductase activity"/>
    <property type="evidence" value="ECO:0007669"/>
    <property type="project" value="InterPro"/>
</dbReference>
<evidence type="ECO:0000256" key="1">
    <source>
        <dbReference type="ARBA" id="ARBA00004141"/>
    </source>
</evidence>
<comment type="function">
    <text evidence="9">Catalyzes the reduction of fatty acyl-CoA to fatty alcohols.</text>
</comment>